<protein>
    <recommendedName>
        <fullName evidence="2 7">Orotate phosphoribosyltransferase</fullName>
        <shortName evidence="7">OPRT</shortName>
        <shortName evidence="7">OPRTase</shortName>
        <ecNumber evidence="2 7">2.4.2.10</ecNumber>
    </recommendedName>
</protein>
<reference evidence="9 10" key="1">
    <citation type="submission" date="2017-04" db="EMBL/GenBank/DDBJ databases">
        <authorList>
            <person name="Afonso C.L."/>
            <person name="Miller P.J."/>
            <person name="Scott M.A."/>
            <person name="Spackman E."/>
            <person name="Goraichik I."/>
            <person name="Dimitrov K.M."/>
            <person name="Suarez D.L."/>
            <person name="Swayne D.E."/>
        </authorList>
    </citation>
    <scope>NUCLEOTIDE SEQUENCE [LARGE SCALE GENOMIC DNA]</scope>
    <source>
        <strain evidence="9 10">DSM 11270</strain>
    </source>
</reference>
<dbReference type="Pfam" id="PF00156">
    <property type="entry name" value="Pribosyltran"/>
    <property type="match status" value="1"/>
</dbReference>
<dbReference type="InterPro" id="IPR000836">
    <property type="entry name" value="PRTase_dom"/>
</dbReference>
<gene>
    <name evidence="7" type="primary">pyrE</name>
    <name evidence="9" type="ORF">SAMN00017405_2070</name>
</gene>
<dbReference type="InterPro" id="IPR023031">
    <property type="entry name" value="OPRT"/>
</dbReference>
<feature type="domain" description="Phosphoribosyltransferase" evidence="8">
    <location>
        <begin position="44"/>
        <end position="165"/>
    </location>
</feature>
<dbReference type="CDD" id="cd06223">
    <property type="entry name" value="PRTases_typeI"/>
    <property type="match status" value="1"/>
</dbReference>
<dbReference type="OrthoDB" id="9783570at2"/>
<dbReference type="NCBIfam" id="TIGR01367">
    <property type="entry name" value="pyrE_Therm"/>
    <property type="match status" value="1"/>
</dbReference>
<evidence type="ECO:0000259" key="8">
    <source>
        <dbReference type="Pfam" id="PF00156"/>
    </source>
</evidence>
<keyword evidence="6 7" id="KW-0665">Pyrimidine biosynthesis</keyword>
<comment type="catalytic activity">
    <reaction evidence="7">
        <text>orotidine 5'-phosphate + diphosphate = orotate + 5-phospho-alpha-D-ribose 1-diphosphate</text>
        <dbReference type="Rhea" id="RHEA:10380"/>
        <dbReference type="ChEBI" id="CHEBI:30839"/>
        <dbReference type="ChEBI" id="CHEBI:33019"/>
        <dbReference type="ChEBI" id="CHEBI:57538"/>
        <dbReference type="ChEBI" id="CHEBI:58017"/>
        <dbReference type="EC" id="2.4.2.10"/>
    </reaction>
</comment>
<evidence type="ECO:0000256" key="3">
    <source>
        <dbReference type="ARBA" id="ARBA00022676"/>
    </source>
</evidence>
<dbReference type="EMBL" id="FWWT01000021">
    <property type="protein sequence ID" value="SMB92627.1"/>
    <property type="molecule type" value="Genomic_DNA"/>
</dbReference>
<feature type="binding site" description="in other chain" evidence="7">
    <location>
        <begin position="115"/>
        <end position="123"/>
    </location>
    <ligand>
        <name>5-phospho-alpha-D-ribose 1-diphosphate</name>
        <dbReference type="ChEBI" id="CHEBI:58017"/>
        <note>ligand shared between dimeric partners</note>
    </ligand>
</feature>
<feature type="binding site" evidence="7">
    <location>
        <position position="119"/>
    </location>
    <ligand>
        <name>orotate</name>
        <dbReference type="ChEBI" id="CHEBI:30839"/>
    </ligand>
</feature>
<dbReference type="GO" id="GO:0000287">
    <property type="term" value="F:magnesium ion binding"/>
    <property type="evidence" value="ECO:0007669"/>
    <property type="project" value="UniProtKB-UniRule"/>
</dbReference>
<evidence type="ECO:0000256" key="7">
    <source>
        <dbReference type="HAMAP-Rule" id="MF_01208"/>
    </source>
</evidence>
<dbReference type="Proteomes" id="UP000192731">
    <property type="component" value="Unassembled WGS sequence"/>
</dbReference>
<evidence type="ECO:0000256" key="5">
    <source>
        <dbReference type="ARBA" id="ARBA00022842"/>
    </source>
</evidence>
<sequence length="190" mass="20684">MLNEKEIITLLRETNALIDGHFLLSSGLHSESYVQCALLLKDPKIAEKICTDLADKFRNEKIDLVVGPALGGVIVAYEVARQLGVPNIFAERENGQMTLRRGFSVEKGKNVLVIEDVITTGGSSQEVVELLESMGANVIAAGSIIDRSKGEVKLTVPFKSLLKLDIKTYTKEKCPLCADGTEAIKPGSRR</sequence>
<dbReference type="UniPathway" id="UPA00070">
    <property type="reaction ID" value="UER00119"/>
</dbReference>
<keyword evidence="5 7" id="KW-0460">Magnesium</keyword>
<comment type="caution">
    <text evidence="7">Lacks conserved residue(s) required for the propagation of feature annotation.</text>
</comment>
<dbReference type="GO" id="GO:0044205">
    <property type="term" value="P:'de novo' UMP biosynthetic process"/>
    <property type="evidence" value="ECO:0007669"/>
    <property type="project" value="UniProtKB-UniRule"/>
</dbReference>
<proteinExistence type="inferred from homology"/>
<feature type="binding site" evidence="7">
    <location>
        <position position="147"/>
    </location>
    <ligand>
        <name>orotate</name>
        <dbReference type="ChEBI" id="CHEBI:30839"/>
    </ligand>
</feature>
<comment type="similarity">
    <text evidence="7">Belongs to the purine/pyrimidine phosphoribosyltransferase family. PyrE subfamily.</text>
</comment>
<dbReference type="AlphaFoldDB" id="A0A1W1VGW8"/>
<dbReference type="RefSeq" id="WP_084053662.1">
    <property type="nucleotide sequence ID" value="NZ_FWWT01000021.1"/>
</dbReference>
<keyword evidence="4 7" id="KW-0808">Transferase</keyword>
<dbReference type="SUPFAM" id="SSF53271">
    <property type="entry name" value="PRTase-like"/>
    <property type="match status" value="1"/>
</dbReference>
<dbReference type="PANTHER" id="PTHR19278:SF9">
    <property type="entry name" value="URIDINE 5'-MONOPHOSPHATE SYNTHASE"/>
    <property type="match status" value="1"/>
</dbReference>
<evidence type="ECO:0000313" key="10">
    <source>
        <dbReference type="Proteomes" id="UP000192731"/>
    </source>
</evidence>
<dbReference type="PANTHER" id="PTHR19278">
    <property type="entry name" value="OROTATE PHOSPHORIBOSYLTRANSFERASE"/>
    <property type="match status" value="1"/>
</dbReference>
<comment type="cofactor">
    <cofactor evidence="7">
        <name>Mg(2+)</name>
        <dbReference type="ChEBI" id="CHEBI:18420"/>
    </cofactor>
</comment>
<accession>A0A1W1VGW8</accession>
<evidence type="ECO:0000256" key="1">
    <source>
        <dbReference type="ARBA" id="ARBA00004889"/>
    </source>
</evidence>
<name>A0A1W1VGW8_DESTI</name>
<comment type="subunit">
    <text evidence="7">Homodimer.</text>
</comment>
<keyword evidence="10" id="KW-1185">Reference proteome</keyword>
<comment type="function">
    <text evidence="7">Catalyzes the transfer of a ribosyl phosphate group from 5-phosphoribose 1-diphosphate to orotate, leading to the formation of orotidine monophosphate (OMP).</text>
</comment>
<evidence type="ECO:0000256" key="2">
    <source>
        <dbReference type="ARBA" id="ARBA00011971"/>
    </source>
</evidence>
<dbReference type="STRING" id="656914.SAMN00017405_2070"/>
<evidence type="ECO:0000313" key="9">
    <source>
        <dbReference type="EMBL" id="SMB92627.1"/>
    </source>
</evidence>
<dbReference type="InterPro" id="IPR006273">
    <property type="entry name" value="Orotate_PRibTrfase_bac"/>
</dbReference>
<dbReference type="Gene3D" id="3.40.50.2020">
    <property type="match status" value="1"/>
</dbReference>
<dbReference type="InterPro" id="IPR029057">
    <property type="entry name" value="PRTase-like"/>
</dbReference>
<organism evidence="9 10">
    <name type="scientific">Desulfonispora thiosulfatigenes DSM 11270</name>
    <dbReference type="NCBI Taxonomy" id="656914"/>
    <lineage>
        <taxon>Bacteria</taxon>
        <taxon>Bacillati</taxon>
        <taxon>Bacillota</taxon>
        <taxon>Clostridia</taxon>
        <taxon>Eubacteriales</taxon>
        <taxon>Peptococcaceae</taxon>
        <taxon>Desulfonispora</taxon>
    </lineage>
</organism>
<comment type="pathway">
    <text evidence="1 7">Pyrimidine metabolism; UMP biosynthesis via de novo pathway; UMP from orotate: step 1/2.</text>
</comment>
<dbReference type="EC" id="2.4.2.10" evidence="2 7"/>
<dbReference type="GO" id="GO:0019856">
    <property type="term" value="P:pyrimidine nucleobase biosynthetic process"/>
    <property type="evidence" value="ECO:0007669"/>
    <property type="project" value="InterPro"/>
</dbReference>
<dbReference type="GO" id="GO:0004588">
    <property type="term" value="F:orotate phosphoribosyltransferase activity"/>
    <property type="evidence" value="ECO:0007669"/>
    <property type="project" value="UniProtKB-UniRule"/>
</dbReference>
<keyword evidence="3 7" id="KW-0328">Glycosyltransferase</keyword>
<evidence type="ECO:0000256" key="4">
    <source>
        <dbReference type="ARBA" id="ARBA00022679"/>
    </source>
</evidence>
<dbReference type="HAMAP" id="MF_01208">
    <property type="entry name" value="PyrE"/>
    <property type="match status" value="1"/>
</dbReference>
<evidence type="ECO:0000256" key="6">
    <source>
        <dbReference type="ARBA" id="ARBA00022975"/>
    </source>
</evidence>